<proteinExistence type="predicted"/>
<dbReference type="AlphaFoldDB" id="A0A1H0N620"/>
<accession>A0A1H0N620</accession>
<name>A0A1H0N620_9CLOT</name>
<dbReference type="OrthoDB" id="1753160at2"/>
<protein>
    <submittedName>
        <fullName evidence="1">Uncharacterized protein</fullName>
    </submittedName>
</protein>
<dbReference type="RefSeq" id="WP_089965875.1">
    <property type="nucleotide sequence ID" value="NZ_FNJM01000001.1"/>
</dbReference>
<sequence length="124" mass="14302">MSDGCKMEMHGLDEAMKRLKEFTPRLKAALAMDAQNIATEMEKWAKENIVWTDRTAHARIFLKSTVKWTNSNTLMVALSHQVDYGVYLELCNESKYAILEKAIQEFTPQFMKGWKKIVESAKVI</sequence>
<keyword evidence="2" id="KW-1185">Reference proteome</keyword>
<dbReference type="Proteomes" id="UP000198597">
    <property type="component" value="Unassembled WGS sequence"/>
</dbReference>
<organism evidence="1 2">
    <name type="scientific">Clostridium gasigenes</name>
    <dbReference type="NCBI Taxonomy" id="94869"/>
    <lineage>
        <taxon>Bacteria</taxon>
        <taxon>Bacillati</taxon>
        <taxon>Bacillota</taxon>
        <taxon>Clostridia</taxon>
        <taxon>Eubacteriales</taxon>
        <taxon>Clostridiaceae</taxon>
        <taxon>Clostridium</taxon>
    </lineage>
</organism>
<gene>
    <name evidence="1" type="ORF">SAMN04488529_101704</name>
</gene>
<evidence type="ECO:0000313" key="1">
    <source>
        <dbReference type="EMBL" id="SDO88123.1"/>
    </source>
</evidence>
<reference evidence="1 2" key="1">
    <citation type="submission" date="2016-10" db="EMBL/GenBank/DDBJ databases">
        <authorList>
            <person name="de Groot N.N."/>
        </authorList>
    </citation>
    <scope>NUCLEOTIDE SEQUENCE [LARGE SCALE GENOMIC DNA]</scope>
    <source>
        <strain evidence="1 2">DSM 12272</strain>
    </source>
</reference>
<evidence type="ECO:0000313" key="2">
    <source>
        <dbReference type="Proteomes" id="UP000198597"/>
    </source>
</evidence>
<dbReference type="EMBL" id="FNJM01000001">
    <property type="protein sequence ID" value="SDO88123.1"/>
    <property type="molecule type" value="Genomic_DNA"/>
</dbReference>
<dbReference type="STRING" id="94869.SAMN04488529_101704"/>